<accession>A0ABS0XGH6</accession>
<reference evidence="1 2" key="1">
    <citation type="submission" date="2020-12" db="EMBL/GenBank/DDBJ databases">
        <title>Streptomyces typhae sp. nov., a novel endophytic actinomycete isolated from the root of cattail pollen (Typha angustifolia L.).</title>
        <authorList>
            <person name="Peng C."/>
            <person name="Liu C."/>
        </authorList>
    </citation>
    <scope>NUCLEOTIDE SEQUENCE [LARGE SCALE GENOMIC DNA]</scope>
    <source>
        <strain evidence="1 2">JCM 4753</strain>
    </source>
</reference>
<proteinExistence type="predicted"/>
<protein>
    <submittedName>
        <fullName evidence="1">Uncharacterized protein</fullName>
    </submittedName>
</protein>
<evidence type="ECO:0000313" key="1">
    <source>
        <dbReference type="EMBL" id="MBJ3812307.1"/>
    </source>
</evidence>
<keyword evidence="2" id="KW-1185">Reference proteome</keyword>
<comment type="caution">
    <text evidence="1">The sequence shown here is derived from an EMBL/GenBank/DDBJ whole genome shotgun (WGS) entry which is preliminary data.</text>
</comment>
<sequence>MTEQEARKMLPDVRTFCETLDALRAVRKAAGQAAAEKYPQRFGDPTGTHGAAECRRQLDAFAEEMAKADVAEAKGERAAWSTLAASSDPLVKWIAENCTRYAREARQVLTALPATIGELDRLADEHDFCGAWEDYRWEAAEAGVIPHRKPQSPARRAVFELLDQEGCCHLTSDSKWRLDAALDALIQEATTGAATVGTPTEASVTA</sequence>
<dbReference type="Proteomes" id="UP000634780">
    <property type="component" value="Unassembled WGS sequence"/>
</dbReference>
<evidence type="ECO:0000313" key="2">
    <source>
        <dbReference type="Proteomes" id="UP000634780"/>
    </source>
</evidence>
<gene>
    <name evidence="1" type="ORF">JGB26_35375</name>
</gene>
<dbReference type="RefSeq" id="WP_190120365.1">
    <property type="nucleotide sequence ID" value="NZ_BMVR01000023.1"/>
</dbReference>
<dbReference type="EMBL" id="JAEKOZ010000036">
    <property type="protein sequence ID" value="MBJ3812307.1"/>
    <property type="molecule type" value="Genomic_DNA"/>
</dbReference>
<organism evidence="1 2">
    <name type="scientific">Streptomyces flavofungini</name>
    <dbReference type="NCBI Taxonomy" id="68200"/>
    <lineage>
        <taxon>Bacteria</taxon>
        <taxon>Bacillati</taxon>
        <taxon>Actinomycetota</taxon>
        <taxon>Actinomycetes</taxon>
        <taxon>Kitasatosporales</taxon>
        <taxon>Streptomycetaceae</taxon>
        <taxon>Streptomyces</taxon>
    </lineage>
</organism>
<name>A0ABS0XGH6_9ACTN</name>